<evidence type="ECO:0000313" key="1">
    <source>
        <dbReference type="EMBL" id="CAH0394956.1"/>
    </source>
</evidence>
<dbReference type="AlphaFoldDB" id="A0A9P0AMG3"/>
<keyword evidence="2" id="KW-1185">Reference proteome</keyword>
<dbReference type="EMBL" id="OU963869">
    <property type="protein sequence ID" value="CAH0394956.1"/>
    <property type="molecule type" value="Genomic_DNA"/>
</dbReference>
<gene>
    <name evidence="1" type="ORF">BEMITA_LOCUS13199</name>
</gene>
<organism evidence="1 2">
    <name type="scientific">Bemisia tabaci</name>
    <name type="common">Sweetpotato whitefly</name>
    <name type="synonym">Aleurodes tabaci</name>
    <dbReference type="NCBI Taxonomy" id="7038"/>
    <lineage>
        <taxon>Eukaryota</taxon>
        <taxon>Metazoa</taxon>
        <taxon>Ecdysozoa</taxon>
        <taxon>Arthropoda</taxon>
        <taxon>Hexapoda</taxon>
        <taxon>Insecta</taxon>
        <taxon>Pterygota</taxon>
        <taxon>Neoptera</taxon>
        <taxon>Paraneoptera</taxon>
        <taxon>Hemiptera</taxon>
        <taxon>Sternorrhyncha</taxon>
        <taxon>Aleyrodoidea</taxon>
        <taxon>Aleyrodidae</taxon>
        <taxon>Aleyrodinae</taxon>
        <taxon>Bemisia</taxon>
    </lineage>
</organism>
<dbReference type="Proteomes" id="UP001152759">
    <property type="component" value="Chromosome 8"/>
</dbReference>
<name>A0A9P0AMG3_BEMTA</name>
<protein>
    <submittedName>
        <fullName evidence="1">Uncharacterized protein</fullName>
    </submittedName>
</protein>
<accession>A0A9P0AMG3</accession>
<evidence type="ECO:0000313" key="2">
    <source>
        <dbReference type="Proteomes" id="UP001152759"/>
    </source>
</evidence>
<reference evidence="1" key="1">
    <citation type="submission" date="2021-12" db="EMBL/GenBank/DDBJ databases">
        <authorList>
            <person name="King R."/>
        </authorList>
    </citation>
    <scope>NUCLEOTIDE SEQUENCE</scope>
</reference>
<proteinExistence type="predicted"/>
<sequence length="66" mass="7741">MAYRMMKVPPSQENGRKEENDIFKIAKKNNFGEEAIRQIIDQRFLLSRRPLTARRPKGAACFECLK</sequence>